<evidence type="ECO:0000256" key="1">
    <source>
        <dbReference type="ARBA" id="ARBA00010702"/>
    </source>
</evidence>
<dbReference type="Gene3D" id="1.10.4080.10">
    <property type="entry name" value="ADP-ribosylation/Crystallin J1"/>
    <property type="match status" value="1"/>
</dbReference>
<name>E3T4U1_CROVB</name>
<gene>
    <name evidence="3" type="ORF">crov171</name>
</gene>
<dbReference type="GeneID" id="9887573"/>
<accession>E3T4U1</accession>
<dbReference type="EMBL" id="GU244497">
    <property type="protein sequence ID" value="ADO67204.1"/>
    <property type="molecule type" value="Genomic_DNA"/>
</dbReference>
<dbReference type="Proteomes" id="UP000029781">
    <property type="component" value="Segment"/>
</dbReference>
<dbReference type="InterPro" id="IPR050792">
    <property type="entry name" value="ADP-ribosylglycohydrolase"/>
</dbReference>
<dbReference type="OrthoDB" id="5955at10239"/>
<comment type="similarity">
    <text evidence="1">Belongs to the ADP-ribosylglycohydrolase family.</text>
</comment>
<dbReference type="RefSeq" id="YP_003969803.1">
    <property type="nucleotide sequence ID" value="NC_014637.1"/>
</dbReference>
<keyword evidence="4" id="KW-1185">Reference proteome</keyword>
<dbReference type="PANTHER" id="PTHR16222:SF26">
    <property type="entry name" value="ADP-RIBOSYLHYDROLASE ARH1"/>
    <property type="match status" value="1"/>
</dbReference>
<organism evidence="3 4">
    <name type="scientific">Cafeteria roenbergensis virus (strain BV-PW1)</name>
    <name type="common">CroV</name>
    <dbReference type="NCBI Taxonomy" id="693272"/>
    <lineage>
        <taxon>Viruses</taxon>
        <taxon>Varidnaviria</taxon>
        <taxon>Bamfordvirae</taxon>
        <taxon>Nucleocytoviricota</taxon>
        <taxon>Megaviricetes</taxon>
        <taxon>Imitervirales</taxon>
        <taxon>Mimiviridae</taxon>
        <taxon>Aliimimivirinae</taxon>
        <taxon>Rheavirus</taxon>
        <taxon>Rheavirus sinusmexicani</taxon>
    </lineage>
</organism>
<dbReference type="GO" id="GO:0016787">
    <property type="term" value="F:hydrolase activity"/>
    <property type="evidence" value="ECO:0007669"/>
    <property type="project" value="UniProtKB-KW"/>
</dbReference>
<dbReference type="PANTHER" id="PTHR16222">
    <property type="entry name" value="ADP-RIBOSYLGLYCOHYDROLASE"/>
    <property type="match status" value="1"/>
</dbReference>
<dbReference type="InterPro" id="IPR005502">
    <property type="entry name" value="Ribosyl_crysJ1"/>
</dbReference>
<evidence type="ECO:0000313" key="4">
    <source>
        <dbReference type="Proteomes" id="UP000029781"/>
    </source>
</evidence>
<protein>
    <submittedName>
        <fullName evidence="3">Putative ADP-ribosyl glycohydrolase</fullName>
    </submittedName>
</protein>
<sequence length="344" mass="39906">MVCASYCDTIGFKNSEWEFNYGMELQTLDQFYIATNTILENYIYLGGRNMDISKLIASDDTILLLATIKGIKLQNHRQAIMDYRHLLVEDKRFSGINTLEQLKWIDKHPDKFVLYNEKAGGNGAAIRTAPIGIVYDDIGQVIYNSLFNSVQTHNQVLGYLGGISVACITFFAKNKIKPTEWFTELIKLEEMKKIDHVIENSNYPDKQKYVLGKDSFWNKIMDYNEFRMPKILKRNFEKNIDRYRYLLRLLRPNYINSKFVHLGASGLEAVILSYEAIMLSYNEKEDLIDFEKLLYYGVLHFGDNDSTGAIVGAWYAAYHKTIPKNIQINKLEFIDEINQNISEL</sequence>
<dbReference type="Pfam" id="PF03747">
    <property type="entry name" value="ADP_ribosyl_GH"/>
    <property type="match status" value="1"/>
</dbReference>
<evidence type="ECO:0000256" key="2">
    <source>
        <dbReference type="ARBA" id="ARBA00022801"/>
    </source>
</evidence>
<organismHost>
    <name type="scientific">Cafeteria roenbergensis</name>
    <name type="common">Marine flagellate</name>
    <dbReference type="NCBI Taxonomy" id="33653"/>
</organismHost>
<proteinExistence type="inferred from homology"/>
<evidence type="ECO:0000313" key="3">
    <source>
        <dbReference type="EMBL" id="ADO67204.1"/>
    </source>
</evidence>
<dbReference type="InterPro" id="IPR036705">
    <property type="entry name" value="Ribosyl_crysJ1_sf"/>
</dbReference>
<reference evidence="3 4" key="1">
    <citation type="journal article" date="2010" name="Proc. Natl. Acad. Sci. U.S.A.">
        <title>Giant virus with a remarkable complement of genes infects marine zooplankton.</title>
        <authorList>
            <person name="Fischer M.G."/>
            <person name="Allen M.J."/>
            <person name="Wilson W.H."/>
            <person name="Suttle C.A."/>
        </authorList>
    </citation>
    <scope>NUCLEOTIDE SEQUENCE [LARGE SCALE GENOMIC DNA]</scope>
    <source>
        <strain evidence="3 4">BV-PW1</strain>
    </source>
</reference>
<dbReference type="SUPFAM" id="SSF101478">
    <property type="entry name" value="ADP-ribosylglycohydrolase"/>
    <property type="match status" value="1"/>
</dbReference>
<keyword evidence="2" id="KW-0378">Hydrolase</keyword>
<dbReference type="KEGG" id="vg:9887573"/>